<dbReference type="Gene3D" id="3.30.450.20">
    <property type="entry name" value="PAS domain"/>
    <property type="match status" value="1"/>
</dbReference>
<dbReference type="CDD" id="cd00156">
    <property type="entry name" value="REC"/>
    <property type="match status" value="1"/>
</dbReference>
<organism evidence="4">
    <name type="scientific">hydrocarbon metagenome</name>
    <dbReference type="NCBI Taxonomy" id="938273"/>
    <lineage>
        <taxon>unclassified sequences</taxon>
        <taxon>metagenomes</taxon>
        <taxon>ecological metagenomes</taxon>
    </lineage>
</organism>
<accession>A0A0W8EVH1</accession>
<evidence type="ECO:0000259" key="3">
    <source>
        <dbReference type="PROSITE" id="PS50113"/>
    </source>
</evidence>
<dbReference type="SMART" id="SM00091">
    <property type="entry name" value="PAS"/>
    <property type="match status" value="1"/>
</dbReference>
<comment type="caution">
    <text evidence="4">The sequence shown here is derived from an EMBL/GenBank/DDBJ whole genome shotgun (WGS) entry which is preliminary data.</text>
</comment>
<dbReference type="InterPro" id="IPR011006">
    <property type="entry name" value="CheY-like_superfamily"/>
</dbReference>
<dbReference type="CDD" id="cd00130">
    <property type="entry name" value="PAS"/>
    <property type="match status" value="1"/>
</dbReference>
<dbReference type="EMBL" id="LNQE01001727">
    <property type="protein sequence ID" value="KUG12494.1"/>
    <property type="molecule type" value="Genomic_DNA"/>
</dbReference>
<dbReference type="InterPro" id="IPR050595">
    <property type="entry name" value="Bact_response_regulator"/>
</dbReference>
<keyword evidence="1" id="KW-0597">Phosphoprotein</keyword>
<dbReference type="SUPFAM" id="SSF55785">
    <property type="entry name" value="PYP-like sensor domain (PAS domain)"/>
    <property type="match status" value="1"/>
</dbReference>
<dbReference type="GO" id="GO:0000160">
    <property type="term" value="P:phosphorelay signal transduction system"/>
    <property type="evidence" value="ECO:0007669"/>
    <property type="project" value="InterPro"/>
</dbReference>
<dbReference type="PROSITE" id="PS50113">
    <property type="entry name" value="PAC"/>
    <property type="match status" value="1"/>
</dbReference>
<gene>
    <name evidence="4" type="ORF">ASZ90_016439</name>
</gene>
<dbReference type="PROSITE" id="PS50110">
    <property type="entry name" value="RESPONSE_REGULATORY"/>
    <property type="match status" value="1"/>
</dbReference>
<dbReference type="Pfam" id="PF00072">
    <property type="entry name" value="Response_reg"/>
    <property type="match status" value="1"/>
</dbReference>
<dbReference type="PANTHER" id="PTHR44591">
    <property type="entry name" value="STRESS RESPONSE REGULATOR PROTEIN 1"/>
    <property type="match status" value="1"/>
</dbReference>
<dbReference type="InterPro" id="IPR000700">
    <property type="entry name" value="PAS-assoc_C"/>
</dbReference>
<dbReference type="InterPro" id="IPR001610">
    <property type="entry name" value="PAC"/>
</dbReference>
<dbReference type="InterPro" id="IPR001789">
    <property type="entry name" value="Sig_transdc_resp-reg_receiver"/>
</dbReference>
<dbReference type="Pfam" id="PF13426">
    <property type="entry name" value="PAS_9"/>
    <property type="match status" value="1"/>
</dbReference>
<protein>
    <submittedName>
        <fullName evidence="4">Multi-sensor signal transduction histidine kinase</fullName>
    </submittedName>
</protein>
<feature type="domain" description="Response regulatory" evidence="2">
    <location>
        <begin position="6"/>
        <end position="121"/>
    </location>
</feature>
<dbReference type="PANTHER" id="PTHR44591:SF3">
    <property type="entry name" value="RESPONSE REGULATORY DOMAIN-CONTAINING PROTEIN"/>
    <property type="match status" value="1"/>
</dbReference>
<dbReference type="InterPro" id="IPR000014">
    <property type="entry name" value="PAS"/>
</dbReference>
<proteinExistence type="predicted"/>
<name>A0A0W8EVH1_9ZZZZ</name>
<dbReference type="GO" id="GO:0016301">
    <property type="term" value="F:kinase activity"/>
    <property type="evidence" value="ECO:0007669"/>
    <property type="project" value="UniProtKB-KW"/>
</dbReference>
<keyword evidence="4" id="KW-0808">Transferase</keyword>
<dbReference type="Gene3D" id="3.40.50.2300">
    <property type="match status" value="1"/>
</dbReference>
<keyword evidence="4" id="KW-0418">Kinase</keyword>
<evidence type="ECO:0000256" key="1">
    <source>
        <dbReference type="ARBA" id="ARBA00022553"/>
    </source>
</evidence>
<dbReference type="InterPro" id="IPR035965">
    <property type="entry name" value="PAS-like_dom_sf"/>
</dbReference>
<dbReference type="AlphaFoldDB" id="A0A0W8EVH1"/>
<evidence type="ECO:0000259" key="2">
    <source>
        <dbReference type="PROSITE" id="PS50110"/>
    </source>
</evidence>
<dbReference type="NCBIfam" id="TIGR00229">
    <property type="entry name" value="sensory_box"/>
    <property type="match status" value="1"/>
</dbReference>
<evidence type="ECO:0000313" key="4">
    <source>
        <dbReference type="EMBL" id="KUG12494.1"/>
    </source>
</evidence>
<sequence>MVFVIRILHADDDRALLELVKHFLEASGDLVVDSAISGDDAESMLDLHTYDAIVSDYTMPGCNGIELLRNVRRKDPRIPFLLFSDQGDEAIVIDALTSGADFFLPKGFQVRSQCIQLEHAIRESVMRRRAEQEQVKVSSLLRIREAALQSSLCPIALCDTEGRIQYANPAGLAIWGYTDENDVIGKYATDFVVSPEISRSAIEELFFERTWSGQATARRKDGSSFDARVYVSTLADDSGHPIGFVASFTDLSRQKDARSRLESYINDIRFVSEKANEMTDIPLESDIFGFIADALAILAPRGSIVILSSVHADATVRLEAARGDDASLKRIEQVIGRPLMGLTFHPNADGFGAKLPGSVIEVEGGIDTITFGQLPPEMCQKIQDLPFIGKVIGTGLSWRGQVNGVTAIILPPGMTAENIDVLDLFIRHCSAVLQQRQAEAMLRGATLILPE</sequence>
<dbReference type="SMART" id="SM00086">
    <property type="entry name" value="PAC"/>
    <property type="match status" value="1"/>
</dbReference>
<reference evidence="4" key="1">
    <citation type="journal article" date="2015" name="Proc. Natl. Acad. Sci. U.S.A.">
        <title>Networks of energetic and metabolic interactions define dynamics in microbial communities.</title>
        <authorList>
            <person name="Embree M."/>
            <person name="Liu J.K."/>
            <person name="Al-Bassam M.M."/>
            <person name="Zengler K."/>
        </authorList>
    </citation>
    <scope>NUCLEOTIDE SEQUENCE</scope>
</reference>
<dbReference type="SMART" id="SM00448">
    <property type="entry name" value="REC"/>
    <property type="match status" value="1"/>
</dbReference>
<feature type="domain" description="PAC" evidence="3">
    <location>
        <begin position="211"/>
        <end position="263"/>
    </location>
</feature>
<dbReference type="SUPFAM" id="SSF52172">
    <property type="entry name" value="CheY-like"/>
    <property type="match status" value="1"/>
</dbReference>